<gene>
    <name evidence="7" type="primary">rps4e</name>
    <name evidence="9" type="ORF">ENO36_04400</name>
</gene>
<name>A0A7C2YYY8_9CREN</name>
<dbReference type="InterPro" id="IPR041982">
    <property type="entry name" value="Ribosomal_eS4_KOW"/>
</dbReference>
<dbReference type="PIRSF" id="PIRSF002116">
    <property type="entry name" value="Ribosomal_S4"/>
    <property type="match status" value="1"/>
</dbReference>
<dbReference type="NCBIfam" id="NF003312">
    <property type="entry name" value="PRK04313.1"/>
    <property type="match status" value="1"/>
</dbReference>
<comment type="similarity">
    <text evidence="1 7">Belongs to the eukaryotic ribosomal protein eS4 family.</text>
</comment>
<dbReference type="Gene3D" id="2.40.50.740">
    <property type="match status" value="1"/>
</dbReference>
<dbReference type="CDD" id="cd00165">
    <property type="entry name" value="S4"/>
    <property type="match status" value="1"/>
</dbReference>
<evidence type="ECO:0000256" key="6">
    <source>
        <dbReference type="ARBA" id="ARBA00035272"/>
    </source>
</evidence>
<evidence type="ECO:0000256" key="3">
    <source>
        <dbReference type="ARBA" id="ARBA00022884"/>
    </source>
</evidence>
<dbReference type="PANTHER" id="PTHR11581:SF0">
    <property type="entry name" value="SMALL RIBOSOMAL SUBUNIT PROTEIN ES4"/>
    <property type="match status" value="1"/>
</dbReference>
<protein>
    <recommendedName>
        <fullName evidence="6 7">Small ribosomal subunit protein eS4</fullName>
    </recommendedName>
</protein>
<dbReference type="PROSITE" id="PS50889">
    <property type="entry name" value="S4"/>
    <property type="match status" value="1"/>
</dbReference>
<dbReference type="Proteomes" id="UP000885664">
    <property type="component" value="Unassembled WGS sequence"/>
</dbReference>
<dbReference type="InterPro" id="IPR000876">
    <property type="entry name" value="Ribosomal_eS4"/>
</dbReference>
<keyword evidence="5 7" id="KW-0687">Ribonucleoprotein</keyword>
<evidence type="ECO:0000256" key="7">
    <source>
        <dbReference type="HAMAP-Rule" id="MF_00485"/>
    </source>
</evidence>
<evidence type="ECO:0000256" key="2">
    <source>
        <dbReference type="ARBA" id="ARBA00022730"/>
    </source>
</evidence>
<dbReference type="GO" id="GO:0006412">
    <property type="term" value="P:translation"/>
    <property type="evidence" value="ECO:0007669"/>
    <property type="project" value="UniProtKB-UniRule"/>
</dbReference>
<dbReference type="AlphaFoldDB" id="A0A7C2YYY8"/>
<dbReference type="Pfam" id="PF00900">
    <property type="entry name" value="Ribosomal_S4e"/>
    <property type="match status" value="1"/>
</dbReference>
<keyword evidence="2" id="KW-0699">rRNA-binding</keyword>
<keyword evidence="4 7" id="KW-0689">Ribosomal protein</keyword>
<dbReference type="Gene3D" id="2.30.30.30">
    <property type="match status" value="1"/>
</dbReference>
<dbReference type="GO" id="GO:0019843">
    <property type="term" value="F:rRNA binding"/>
    <property type="evidence" value="ECO:0007669"/>
    <property type="project" value="UniProtKB-KW"/>
</dbReference>
<feature type="domain" description="RNA-binding S4" evidence="8">
    <location>
        <begin position="43"/>
        <end position="107"/>
    </location>
</feature>
<accession>A0A7C2YYY8</accession>
<dbReference type="GO" id="GO:0003735">
    <property type="term" value="F:structural constituent of ribosome"/>
    <property type="evidence" value="ECO:0007669"/>
    <property type="project" value="InterPro"/>
</dbReference>
<dbReference type="Gene3D" id="3.10.290.10">
    <property type="entry name" value="RNA-binding S4 domain"/>
    <property type="match status" value="1"/>
</dbReference>
<dbReference type="InterPro" id="IPR014722">
    <property type="entry name" value="Rib_uL2_dom2"/>
</dbReference>
<sequence length="247" mass="27861">MTRMGGSKHLRSYEAPTFWPISVKERHWTIKPIPGPHPIRRSMPLGILLRDVLKLATTGREVRKALSKGLVKIDGRVRKDYRFPLGFMDVIEIVPAKKFYRLIPDERAFMKPIEINEEDSKLKPLRIENKTTVKGGLIQLNLFDGSNILLPKEGELPFNEEVTTLSTVLLSIPDKKIIDYFPLAEGMYAIIVGGKNIGASGKIVEIKKGERKKMSLVTMKRGDGSLVQTSLDKIYVIGKENPAIRIE</sequence>
<reference evidence="9" key="1">
    <citation type="journal article" date="2020" name="mSystems">
        <title>Genome- and Community-Level Interaction Insights into Carbon Utilization and Element Cycling Functions of Hydrothermarchaeota in Hydrothermal Sediment.</title>
        <authorList>
            <person name="Zhou Z."/>
            <person name="Liu Y."/>
            <person name="Xu W."/>
            <person name="Pan J."/>
            <person name="Luo Z.H."/>
            <person name="Li M."/>
        </authorList>
    </citation>
    <scope>NUCLEOTIDE SEQUENCE [LARGE SCALE GENOMIC DNA]</scope>
    <source>
        <strain evidence="9">SpSt-1259</strain>
    </source>
</reference>
<proteinExistence type="inferred from homology"/>
<dbReference type="FunFam" id="3.10.290.10:FF:000002">
    <property type="entry name" value="40S ribosomal protein S4"/>
    <property type="match status" value="1"/>
</dbReference>
<dbReference type="PANTHER" id="PTHR11581">
    <property type="entry name" value="30S/40S RIBOSOMAL PROTEIN S4"/>
    <property type="match status" value="1"/>
</dbReference>
<evidence type="ECO:0000259" key="8">
    <source>
        <dbReference type="SMART" id="SM00363"/>
    </source>
</evidence>
<dbReference type="InterPro" id="IPR013843">
    <property type="entry name" value="Ribosomal_eS4_N"/>
</dbReference>
<dbReference type="GO" id="GO:0022627">
    <property type="term" value="C:cytosolic small ribosomal subunit"/>
    <property type="evidence" value="ECO:0007669"/>
    <property type="project" value="TreeGrafter"/>
</dbReference>
<dbReference type="SMART" id="SM00363">
    <property type="entry name" value="S4"/>
    <property type="match status" value="1"/>
</dbReference>
<dbReference type="CDD" id="cd06087">
    <property type="entry name" value="KOW_RPS4"/>
    <property type="match status" value="1"/>
</dbReference>
<evidence type="ECO:0000256" key="5">
    <source>
        <dbReference type="ARBA" id="ARBA00023274"/>
    </source>
</evidence>
<dbReference type="InterPro" id="IPR036986">
    <property type="entry name" value="S4_RNA-bd_sf"/>
</dbReference>
<keyword evidence="3 7" id="KW-0694">RNA-binding</keyword>
<evidence type="ECO:0000313" key="9">
    <source>
        <dbReference type="EMBL" id="HEU98075.1"/>
    </source>
</evidence>
<dbReference type="HAMAP" id="MF_00485">
    <property type="entry name" value="Ribosomal_eS4"/>
    <property type="match status" value="1"/>
</dbReference>
<evidence type="ECO:0000256" key="1">
    <source>
        <dbReference type="ARBA" id="ARBA00007500"/>
    </source>
</evidence>
<evidence type="ECO:0000256" key="4">
    <source>
        <dbReference type="ARBA" id="ARBA00022980"/>
    </source>
</evidence>
<dbReference type="InterPro" id="IPR038237">
    <property type="entry name" value="Ribosomal_eS4_central_sf"/>
</dbReference>
<comment type="caution">
    <text evidence="9">The sequence shown here is derived from an EMBL/GenBank/DDBJ whole genome shotgun (WGS) entry which is preliminary data.</text>
</comment>
<dbReference type="InterPro" id="IPR013845">
    <property type="entry name" value="Ribosomal_eS4_central_region"/>
</dbReference>
<organism evidence="9">
    <name type="scientific">Fervidicoccus fontis</name>
    <dbReference type="NCBI Taxonomy" id="683846"/>
    <lineage>
        <taxon>Archaea</taxon>
        <taxon>Thermoproteota</taxon>
        <taxon>Thermoprotei</taxon>
        <taxon>Fervidicoccales</taxon>
        <taxon>Fervidicoccaceae</taxon>
        <taxon>Fervidicoccus</taxon>
    </lineage>
</organism>
<dbReference type="Pfam" id="PF08071">
    <property type="entry name" value="RS4NT"/>
    <property type="match status" value="1"/>
</dbReference>
<dbReference type="SUPFAM" id="SSF55174">
    <property type="entry name" value="Alpha-L RNA-binding motif"/>
    <property type="match status" value="1"/>
</dbReference>
<dbReference type="Pfam" id="PF01479">
    <property type="entry name" value="S4"/>
    <property type="match status" value="1"/>
</dbReference>
<dbReference type="InterPro" id="IPR002942">
    <property type="entry name" value="S4_RNA-bd"/>
</dbReference>
<dbReference type="EMBL" id="DSFE01000094">
    <property type="protein sequence ID" value="HEU98075.1"/>
    <property type="molecule type" value="Genomic_DNA"/>
</dbReference>